<dbReference type="AlphaFoldDB" id="A0A9P4N957"/>
<keyword evidence="3" id="KW-1185">Reference proteome</keyword>
<feature type="region of interest" description="Disordered" evidence="1">
    <location>
        <begin position="210"/>
        <end position="280"/>
    </location>
</feature>
<evidence type="ECO:0000256" key="1">
    <source>
        <dbReference type="SAM" id="MobiDB-lite"/>
    </source>
</evidence>
<dbReference type="EMBL" id="ML986587">
    <property type="protein sequence ID" value="KAF2268301.1"/>
    <property type="molecule type" value="Genomic_DNA"/>
</dbReference>
<feature type="compositionally biased region" description="Basic and acidic residues" evidence="1">
    <location>
        <begin position="340"/>
        <end position="361"/>
    </location>
</feature>
<organism evidence="2 3">
    <name type="scientific">Lojkania enalia</name>
    <dbReference type="NCBI Taxonomy" id="147567"/>
    <lineage>
        <taxon>Eukaryota</taxon>
        <taxon>Fungi</taxon>
        <taxon>Dikarya</taxon>
        <taxon>Ascomycota</taxon>
        <taxon>Pezizomycotina</taxon>
        <taxon>Dothideomycetes</taxon>
        <taxon>Pleosporomycetidae</taxon>
        <taxon>Pleosporales</taxon>
        <taxon>Pleosporales incertae sedis</taxon>
        <taxon>Lojkania</taxon>
    </lineage>
</organism>
<sequence length="718" mass="79594">MRYENWDVILFPRNSHIPIQEFKTACYVTQDEYGRQQPCLTSYIASLPVATPFRVSIHSWVSKAKPTAIIESQRKANQRIVYTVQIIVDGTRIFHDFYDISSKWPQEIESEKRTIGHPDRPTSQRKLCLEFPPFRQNVLLCSSWDARDHNGRIKIFLSEQLIGKTSTSEPLEFGASNDIVCFAFQHAPRDVLEQAGISWPIRNPLYLPSMVDTHSPKMQTSNPRNKPRHPTDESHPPSPPPPPPKQPVRSGSRSSIQEVGKRLNTAPLPPYSELSKPPIEVNPDRFGIWDDTMNIPAYDPFDDVSMVDSWSTHRATTHSTADTSMPDLLIVSPSASKPRKALDAAAEGRDREGVRRVDETRKKGKRGDRQVIVTLRQDQFGTLLEALSPPKKGCDPDFHSHRHERDRKPSFQPNPHAFTPAIGPVSKPLTTKPSAAAVARTASYPDLQNLHPYFRNISNQASPSRADGVKGGNEPKKPSSTHRPSFVGGKENRVPTPHPFAQGLVPGYSSSKYFIDGSDIEMRDPSSLFSSASRFDRGPQFSAAGKSSPIPLPTSGGSVKSRKEGLGVGSPLGAENEVRHDKSLLPAFETPIQNQNKAPQNTPMTTSPEVTRIESIINPDEGKQFVPGHRSGMESLDRISQQLFSALGDGTSSFDTQIGSTTIDSGLLPGLEDFESPVMKRKRQGTIGGERGKSPEKKIPREDNLDMVDENRGVDNTV</sequence>
<accession>A0A9P4N957</accession>
<dbReference type="Proteomes" id="UP000800093">
    <property type="component" value="Unassembled WGS sequence"/>
</dbReference>
<dbReference type="OrthoDB" id="5417628at2759"/>
<feature type="region of interest" description="Disordered" evidence="1">
    <location>
        <begin position="674"/>
        <end position="718"/>
    </location>
</feature>
<reference evidence="3" key="1">
    <citation type="journal article" date="2020" name="Stud. Mycol.">
        <title>101 Dothideomycetes genomes: A test case for predicting lifestyles and emergence of pathogens.</title>
        <authorList>
            <person name="Haridas S."/>
            <person name="Albert R."/>
            <person name="Binder M."/>
            <person name="Bloem J."/>
            <person name="LaButti K."/>
            <person name="Salamov A."/>
            <person name="Andreopoulos B."/>
            <person name="Baker S."/>
            <person name="Barry K."/>
            <person name="Bills G."/>
            <person name="Bluhm B."/>
            <person name="Cannon C."/>
            <person name="Castanera R."/>
            <person name="Culley D."/>
            <person name="Daum C."/>
            <person name="Ezra D."/>
            <person name="Gonzalez J."/>
            <person name="Henrissat B."/>
            <person name="Kuo A."/>
            <person name="Liang C."/>
            <person name="Lipzen A."/>
            <person name="Lutzoni F."/>
            <person name="Magnuson J."/>
            <person name="Mondo S."/>
            <person name="Nolan M."/>
            <person name="Ohm R."/>
            <person name="Pangilinan J."/>
            <person name="Park H.-J."/>
            <person name="Ramirez L."/>
            <person name="Alfaro M."/>
            <person name="Sun H."/>
            <person name="Tritt A."/>
            <person name="Yoshinaga Y."/>
            <person name="Zwiers L.-H."/>
            <person name="Turgeon B."/>
            <person name="Goodwin S."/>
            <person name="Spatafora J."/>
            <person name="Crous P."/>
            <person name="Grigoriev I."/>
        </authorList>
    </citation>
    <scope>NUCLEOTIDE SEQUENCE [LARGE SCALE GENOMIC DNA]</scope>
    <source>
        <strain evidence="3">CBS 304.66</strain>
    </source>
</reference>
<feature type="region of interest" description="Disordered" evidence="1">
    <location>
        <begin position="458"/>
        <end position="503"/>
    </location>
</feature>
<feature type="region of interest" description="Disordered" evidence="1">
    <location>
        <begin position="539"/>
        <end position="574"/>
    </location>
</feature>
<proteinExistence type="predicted"/>
<feature type="region of interest" description="Disordered" evidence="1">
    <location>
        <begin position="335"/>
        <end position="365"/>
    </location>
</feature>
<feature type="compositionally biased region" description="Pro residues" evidence="1">
    <location>
        <begin position="236"/>
        <end position="246"/>
    </location>
</feature>
<feature type="region of interest" description="Disordered" evidence="1">
    <location>
        <begin position="386"/>
        <end position="429"/>
    </location>
</feature>
<evidence type="ECO:0000313" key="2">
    <source>
        <dbReference type="EMBL" id="KAF2268301.1"/>
    </source>
</evidence>
<comment type="caution">
    <text evidence="2">The sequence shown here is derived from an EMBL/GenBank/DDBJ whole genome shotgun (WGS) entry which is preliminary data.</text>
</comment>
<gene>
    <name evidence="2" type="ORF">CC78DRAFT_613494</name>
</gene>
<protein>
    <submittedName>
        <fullName evidence="2">Uncharacterized protein</fullName>
    </submittedName>
</protein>
<name>A0A9P4N957_9PLEO</name>
<evidence type="ECO:0000313" key="3">
    <source>
        <dbReference type="Proteomes" id="UP000800093"/>
    </source>
</evidence>
<feature type="compositionally biased region" description="Basic and acidic residues" evidence="1">
    <location>
        <begin position="690"/>
        <end position="718"/>
    </location>
</feature>